<dbReference type="AlphaFoldDB" id="A0A830BSK1"/>
<accession>A0A830BSK1</accession>
<reference evidence="1" key="1">
    <citation type="submission" date="2020-07" db="EMBL/GenBank/DDBJ databases">
        <title>Ethylene signaling mediates host invasion by parasitic plants.</title>
        <authorList>
            <person name="Yoshida S."/>
        </authorList>
    </citation>
    <scope>NUCLEOTIDE SEQUENCE</scope>
    <source>
        <strain evidence="1">Okayama</strain>
    </source>
</reference>
<gene>
    <name evidence="1" type="ORF">PHJA_000886100</name>
</gene>
<keyword evidence="2" id="KW-1185">Reference proteome</keyword>
<sequence>MADGNFAAPNPGFAWPIQALNGSSNTRRAFCSDMMNEEVVMVPSSSSSSLACFGSALVATVQSLSSYLENQRVEMDWFLKLKNKRLRKLILEEQKRQQAVLLLECESRIKNLMPQKDEELTLARTKQVSSKIS</sequence>
<proteinExistence type="predicted"/>
<evidence type="ECO:0000313" key="1">
    <source>
        <dbReference type="EMBL" id="GFP87424.1"/>
    </source>
</evidence>
<comment type="caution">
    <text evidence="1">The sequence shown here is derived from an EMBL/GenBank/DDBJ whole genome shotgun (WGS) entry which is preliminary data.</text>
</comment>
<organism evidence="1 2">
    <name type="scientific">Phtheirospermum japonicum</name>
    <dbReference type="NCBI Taxonomy" id="374723"/>
    <lineage>
        <taxon>Eukaryota</taxon>
        <taxon>Viridiplantae</taxon>
        <taxon>Streptophyta</taxon>
        <taxon>Embryophyta</taxon>
        <taxon>Tracheophyta</taxon>
        <taxon>Spermatophyta</taxon>
        <taxon>Magnoliopsida</taxon>
        <taxon>eudicotyledons</taxon>
        <taxon>Gunneridae</taxon>
        <taxon>Pentapetalae</taxon>
        <taxon>asterids</taxon>
        <taxon>lamiids</taxon>
        <taxon>Lamiales</taxon>
        <taxon>Orobanchaceae</taxon>
        <taxon>Orobanchaceae incertae sedis</taxon>
        <taxon>Phtheirospermum</taxon>
    </lineage>
</organism>
<dbReference type="OrthoDB" id="1711136at2759"/>
<name>A0A830BSK1_9LAMI</name>
<protein>
    <submittedName>
        <fullName evidence="1">Uncharacterized protein</fullName>
    </submittedName>
</protein>
<evidence type="ECO:0000313" key="2">
    <source>
        <dbReference type="Proteomes" id="UP000653305"/>
    </source>
</evidence>
<dbReference type="Proteomes" id="UP000653305">
    <property type="component" value="Unassembled WGS sequence"/>
</dbReference>
<dbReference type="EMBL" id="BMAC01000143">
    <property type="protein sequence ID" value="GFP87424.1"/>
    <property type="molecule type" value="Genomic_DNA"/>
</dbReference>